<reference evidence="10" key="1">
    <citation type="journal article" date="2021" name="Front. Microbiol.">
        <title>Comprehensive Comparative Genomics and Phenotyping of Methylobacterium Species.</title>
        <authorList>
            <person name="Alessa O."/>
            <person name="Ogura Y."/>
            <person name="Fujitani Y."/>
            <person name="Takami H."/>
            <person name="Hayashi T."/>
            <person name="Sahin N."/>
            <person name="Tani A."/>
        </authorList>
    </citation>
    <scope>NUCLEOTIDE SEQUENCE</scope>
    <source>
        <strain evidence="10">DSM 19015</strain>
    </source>
</reference>
<keyword evidence="3 5" id="KW-0805">Transcription regulation</keyword>
<organism evidence="10 11">
    <name type="scientific">Methylobacterium iners</name>
    <dbReference type="NCBI Taxonomy" id="418707"/>
    <lineage>
        <taxon>Bacteria</taxon>
        <taxon>Pseudomonadati</taxon>
        <taxon>Pseudomonadota</taxon>
        <taxon>Alphaproteobacteria</taxon>
        <taxon>Hyphomicrobiales</taxon>
        <taxon>Methylobacteriaceae</taxon>
        <taxon>Methylobacterium</taxon>
    </lineage>
</organism>
<dbReference type="InterPro" id="IPR014722">
    <property type="entry name" value="Rib_uL2_dom2"/>
</dbReference>
<comment type="function">
    <text evidence="5 7">Participates in transcription elongation, termination and antitermination.</text>
</comment>
<keyword evidence="2 5" id="KW-0889">Transcription antitermination</keyword>
<keyword evidence="1 5" id="KW-0806">Transcription termination</keyword>
<dbReference type="PANTHER" id="PTHR30265">
    <property type="entry name" value="RHO-INTERACTING TRANSCRIPTION TERMINATION FACTOR NUSG"/>
    <property type="match status" value="1"/>
</dbReference>
<evidence type="ECO:0000256" key="7">
    <source>
        <dbReference type="RuleBase" id="RU000538"/>
    </source>
</evidence>
<evidence type="ECO:0000256" key="1">
    <source>
        <dbReference type="ARBA" id="ARBA00022472"/>
    </source>
</evidence>
<dbReference type="SMART" id="SM00738">
    <property type="entry name" value="NGN"/>
    <property type="match status" value="1"/>
</dbReference>
<dbReference type="NCBIfam" id="TIGR00922">
    <property type="entry name" value="nusG"/>
    <property type="match status" value="1"/>
</dbReference>
<keyword evidence="4 5" id="KW-0804">Transcription</keyword>
<dbReference type="InterPro" id="IPR006645">
    <property type="entry name" value="NGN-like_dom"/>
</dbReference>
<evidence type="ECO:0000256" key="4">
    <source>
        <dbReference type="ARBA" id="ARBA00023163"/>
    </source>
</evidence>
<dbReference type="Pfam" id="PF02357">
    <property type="entry name" value="NusG"/>
    <property type="match status" value="1"/>
</dbReference>
<evidence type="ECO:0000259" key="8">
    <source>
        <dbReference type="SMART" id="SM00738"/>
    </source>
</evidence>
<comment type="similarity">
    <text evidence="5 7">Belongs to the NusG family.</text>
</comment>
<dbReference type="CDD" id="cd06091">
    <property type="entry name" value="KOW_NusG"/>
    <property type="match status" value="1"/>
</dbReference>
<feature type="domain" description="KOW" evidence="9">
    <location>
        <begin position="126"/>
        <end position="153"/>
    </location>
</feature>
<proteinExistence type="inferred from homology"/>
<accession>A0ABQ4S6T3</accession>
<dbReference type="InterPro" id="IPR015869">
    <property type="entry name" value="Transcrpt_antiterm_NusG_bac_CS"/>
</dbReference>
<evidence type="ECO:0000256" key="5">
    <source>
        <dbReference type="HAMAP-Rule" id="MF_00948"/>
    </source>
</evidence>
<dbReference type="PRINTS" id="PR00338">
    <property type="entry name" value="NUSGTNSCPFCT"/>
</dbReference>
<dbReference type="SMART" id="SM00739">
    <property type="entry name" value="KOW"/>
    <property type="match status" value="1"/>
</dbReference>
<evidence type="ECO:0000313" key="11">
    <source>
        <dbReference type="Proteomes" id="UP001055125"/>
    </source>
</evidence>
<evidence type="ECO:0000313" key="10">
    <source>
        <dbReference type="EMBL" id="GJD97589.1"/>
    </source>
</evidence>
<gene>
    <name evidence="5 10" type="primary">nusG</name>
    <name evidence="10" type="ORF">OCOJLMKI_4822</name>
</gene>
<dbReference type="PROSITE" id="PS01014">
    <property type="entry name" value="NUSG"/>
    <property type="match status" value="1"/>
</dbReference>
<dbReference type="InterPro" id="IPR001062">
    <property type="entry name" value="Transcrpt_antiterm_NusG"/>
</dbReference>
<protein>
    <recommendedName>
        <fullName evidence="5 6">Transcription termination/antitermination protein NusG</fullName>
    </recommendedName>
</protein>
<name>A0ABQ4S6T3_9HYPH</name>
<dbReference type="SUPFAM" id="SSF50104">
    <property type="entry name" value="Translation proteins SH3-like domain"/>
    <property type="match status" value="1"/>
</dbReference>
<dbReference type="SUPFAM" id="SSF82679">
    <property type="entry name" value="N-utilization substance G protein NusG, N-terminal domain"/>
    <property type="match status" value="1"/>
</dbReference>
<dbReference type="Pfam" id="PF00467">
    <property type="entry name" value="KOW"/>
    <property type="match status" value="1"/>
</dbReference>
<dbReference type="InterPro" id="IPR008991">
    <property type="entry name" value="Translation_prot_SH3-like_sf"/>
</dbReference>
<dbReference type="Gene3D" id="2.30.30.30">
    <property type="match status" value="1"/>
</dbReference>
<dbReference type="HAMAP" id="MF_00948">
    <property type="entry name" value="NusG"/>
    <property type="match status" value="1"/>
</dbReference>
<dbReference type="InterPro" id="IPR005824">
    <property type="entry name" value="KOW"/>
</dbReference>
<dbReference type="Gene3D" id="3.30.70.940">
    <property type="entry name" value="NusG, N-terminal domain"/>
    <property type="match status" value="1"/>
</dbReference>
<dbReference type="PANTHER" id="PTHR30265:SF2">
    <property type="entry name" value="TRANSCRIPTION TERMINATION_ANTITERMINATION PROTEIN NUSG"/>
    <property type="match status" value="1"/>
</dbReference>
<dbReference type="InterPro" id="IPR047050">
    <property type="entry name" value="NGN"/>
</dbReference>
<keyword evidence="11" id="KW-1185">Reference proteome</keyword>
<reference evidence="10" key="2">
    <citation type="submission" date="2021-08" db="EMBL/GenBank/DDBJ databases">
        <authorList>
            <person name="Tani A."/>
            <person name="Ola A."/>
            <person name="Ogura Y."/>
            <person name="Katsura K."/>
            <person name="Hayashi T."/>
        </authorList>
    </citation>
    <scope>NUCLEOTIDE SEQUENCE</scope>
    <source>
        <strain evidence="10">DSM 19015</strain>
    </source>
</reference>
<dbReference type="EMBL" id="BPQP01000094">
    <property type="protein sequence ID" value="GJD97589.1"/>
    <property type="molecule type" value="Genomic_DNA"/>
</dbReference>
<comment type="caution">
    <text evidence="10">The sequence shown here is derived from an EMBL/GenBank/DDBJ whole genome shotgun (WGS) entry which is preliminary data.</text>
</comment>
<dbReference type="InterPro" id="IPR043425">
    <property type="entry name" value="NusG-like"/>
</dbReference>
<dbReference type="InterPro" id="IPR036735">
    <property type="entry name" value="NGN_dom_sf"/>
</dbReference>
<evidence type="ECO:0000259" key="9">
    <source>
        <dbReference type="SMART" id="SM00739"/>
    </source>
</evidence>
<evidence type="ECO:0000256" key="3">
    <source>
        <dbReference type="ARBA" id="ARBA00023015"/>
    </source>
</evidence>
<dbReference type="Proteomes" id="UP001055125">
    <property type="component" value="Unassembled WGS sequence"/>
</dbReference>
<dbReference type="CDD" id="cd09891">
    <property type="entry name" value="NGN_Bact_1"/>
    <property type="match status" value="1"/>
</dbReference>
<feature type="domain" description="NusG-like N-terminal" evidence="8">
    <location>
        <begin position="5"/>
        <end position="114"/>
    </location>
</feature>
<evidence type="ECO:0000256" key="2">
    <source>
        <dbReference type="ARBA" id="ARBA00022814"/>
    </source>
</evidence>
<sequence>MRTVSKRWYIVHAYSNFENKVAQSIKDQAAQRGLMELFDEVMVPIEKVVEVRRGRKVDAERKFFPGYVLVKCDLTDEVYHLIKNTPKVTGFLGADKSKPVPIPDAEAERIKGQVAEGVDRPKPSISFEIGETVRVADGPFATFNGTVEEIDEARSRVKVAVSIFGRATPVELEYAQVEKA</sequence>
<evidence type="ECO:0000256" key="6">
    <source>
        <dbReference type="NCBIfam" id="TIGR00922"/>
    </source>
</evidence>